<dbReference type="InParanoid" id="A0A286UP49"/>
<keyword evidence="2" id="KW-1185">Reference proteome</keyword>
<name>A0A286UP49_9AGAM</name>
<dbReference type="Proteomes" id="UP000217199">
    <property type="component" value="Unassembled WGS sequence"/>
</dbReference>
<sequence>MPPKSQKDKVLIPQATISVSLTGIPNQTFSPSRTKGKKRTLSIKTNYEYDLTDPRLPVTQEVVDAMRRRIIELEDALENQQPSKRAKTKAKEEPISFLKPGPSTFPVATSPNVDMKKMDTLVKRFWTNCKIDEIIEPAEFDAIFKNKGLLIQPTPYNKPTSTVTIIEFHSSYDVESVFGKHFKELKGYRYSSGGHFSRYEKGKRIGLVELRVLGLEVSYAKGSKKCTLKFDVEESNPNAIDEFYF</sequence>
<gene>
    <name evidence="1" type="ORF">PNOK_0394600</name>
</gene>
<comment type="caution">
    <text evidence="1">The sequence shown here is derived from an EMBL/GenBank/DDBJ whole genome shotgun (WGS) entry which is preliminary data.</text>
</comment>
<dbReference type="OrthoDB" id="2743634at2759"/>
<accession>A0A286UP49</accession>
<evidence type="ECO:0000313" key="1">
    <source>
        <dbReference type="EMBL" id="PAV21319.1"/>
    </source>
</evidence>
<proteinExistence type="predicted"/>
<organism evidence="1 2">
    <name type="scientific">Pyrrhoderma noxium</name>
    <dbReference type="NCBI Taxonomy" id="2282107"/>
    <lineage>
        <taxon>Eukaryota</taxon>
        <taxon>Fungi</taxon>
        <taxon>Dikarya</taxon>
        <taxon>Basidiomycota</taxon>
        <taxon>Agaricomycotina</taxon>
        <taxon>Agaricomycetes</taxon>
        <taxon>Hymenochaetales</taxon>
        <taxon>Hymenochaetaceae</taxon>
        <taxon>Pyrrhoderma</taxon>
    </lineage>
</organism>
<evidence type="ECO:0000313" key="2">
    <source>
        <dbReference type="Proteomes" id="UP000217199"/>
    </source>
</evidence>
<reference evidence="1 2" key="1">
    <citation type="journal article" date="2017" name="Mol. Ecol.">
        <title>Comparative and population genomic landscape of Phellinus noxius: A hypervariable fungus causing root rot in trees.</title>
        <authorList>
            <person name="Chung C.L."/>
            <person name="Lee T.J."/>
            <person name="Akiba M."/>
            <person name="Lee H.H."/>
            <person name="Kuo T.H."/>
            <person name="Liu D."/>
            <person name="Ke H.M."/>
            <person name="Yokoi T."/>
            <person name="Roa M.B."/>
            <person name="Lu M.J."/>
            <person name="Chang Y.Y."/>
            <person name="Ann P.J."/>
            <person name="Tsai J.N."/>
            <person name="Chen C.Y."/>
            <person name="Tzean S.S."/>
            <person name="Ota Y."/>
            <person name="Hattori T."/>
            <person name="Sahashi N."/>
            <person name="Liou R.F."/>
            <person name="Kikuchi T."/>
            <person name="Tsai I.J."/>
        </authorList>
    </citation>
    <scope>NUCLEOTIDE SEQUENCE [LARGE SCALE GENOMIC DNA]</scope>
    <source>
        <strain evidence="1 2">FFPRI411160</strain>
    </source>
</reference>
<protein>
    <submittedName>
        <fullName evidence="1">Uncharacterized protein</fullName>
    </submittedName>
</protein>
<dbReference type="EMBL" id="NBII01000003">
    <property type="protein sequence ID" value="PAV21319.1"/>
    <property type="molecule type" value="Genomic_DNA"/>
</dbReference>
<dbReference type="AlphaFoldDB" id="A0A286UP49"/>